<dbReference type="Gramene" id="ORUFI08G00140.1">
    <property type="protein sequence ID" value="ORUFI08G00140.1"/>
    <property type="gene ID" value="ORUFI08G00140"/>
</dbReference>
<reference evidence="2" key="1">
    <citation type="submission" date="2013-06" db="EMBL/GenBank/DDBJ databases">
        <authorList>
            <person name="Zhao Q."/>
        </authorList>
    </citation>
    <scope>NUCLEOTIDE SEQUENCE</scope>
    <source>
        <strain evidence="2">cv. W1943</strain>
    </source>
</reference>
<accession>A0A0E0QD86</accession>
<sequence length="106" mass="11543">MVKAAMTMRTMRTKTARKEAMTAPLVRWQKPWNCKHMGTQLARRLPSCATYTIAAAADAAAVSKPTMMVSQMSSRSLTPVALELMMVAAEKGSDSTIIILSWGATH</sequence>
<proteinExistence type="predicted"/>
<reference evidence="1" key="2">
    <citation type="submission" date="2015-06" db="UniProtKB">
        <authorList>
            <consortium name="EnsemblPlants"/>
        </authorList>
    </citation>
    <scope>IDENTIFICATION</scope>
</reference>
<dbReference type="HOGENOM" id="CLU_2240809_0_0_1"/>
<keyword evidence="2" id="KW-1185">Reference proteome</keyword>
<protein>
    <submittedName>
        <fullName evidence="1">Uncharacterized protein</fullName>
    </submittedName>
</protein>
<dbReference type="Proteomes" id="UP000008022">
    <property type="component" value="Unassembled WGS sequence"/>
</dbReference>
<organism evidence="1 2">
    <name type="scientific">Oryza rufipogon</name>
    <name type="common">Brownbeard rice</name>
    <name type="synonym">Asian wild rice</name>
    <dbReference type="NCBI Taxonomy" id="4529"/>
    <lineage>
        <taxon>Eukaryota</taxon>
        <taxon>Viridiplantae</taxon>
        <taxon>Streptophyta</taxon>
        <taxon>Embryophyta</taxon>
        <taxon>Tracheophyta</taxon>
        <taxon>Spermatophyta</taxon>
        <taxon>Magnoliopsida</taxon>
        <taxon>Liliopsida</taxon>
        <taxon>Poales</taxon>
        <taxon>Poaceae</taxon>
        <taxon>BOP clade</taxon>
        <taxon>Oryzoideae</taxon>
        <taxon>Oryzeae</taxon>
        <taxon>Oryzinae</taxon>
        <taxon>Oryza</taxon>
    </lineage>
</organism>
<evidence type="ECO:0000313" key="2">
    <source>
        <dbReference type="Proteomes" id="UP000008022"/>
    </source>
</evidence>
<dbReference type="AlphaFoldDB" id="A0A0E0QD86"/>
<dbReference type="EnsemblPlants" id="ORUFI08G00140.1">
    <property type="protein sequence ID" value="ORUFI08G00140.1"/>
    <property type="gene ID" value="ORUFI08G00140"/>
</dbReference>
<evidence type="ECO:0000313" key="1">
    <source>
        <dbReference type="EnsemblPlants" id="ORUFI08G00140.1"/>
    </source>
</evidence>
<name>A0A0E0QD86_ORYRU</name>